<evidence type="ECO:0000256" key="1">
    <source>
        <dbReference type="ARBA" id="ARBA00005254"/>
    </source>
</evidence>
<dbReference type="InterPro" id="IPR029045">
    <property type="entry name" value="ClpP/crotonase-like_dom_sf"/>
</dbReference>
<comment type="similarity">
    <text evidence="1">Belongs to the enoyl-CoA hydratase/isomerase family.</text>
</comment>
<accession>A0A4Z0BX02</accession>
<dbReference type="AlphaFoldDB" id="A0A4Z0BX02"/>
<sequence length="264" mass="29278">MTYQTIEIERHDAVARIFMNRPGARNAQNTQMLDELDAAFASLGEDATVRVVVLAGRGEHFCAGHDLKETREEKGMLNTEGHWQYEERRYVGYCLKILDFPKPTICQVQGGCIAAGFAVANMCDLIVASEDAYFSDPTLASLSAASLEVLIHPWVLGMRKAKELLFTGERLGAAEALQIGMINRMVPKQELDEATMALAHKIAKNAPFATRLTKRSLNRTMEIQGLKAALSAHFDLHQLSHTTDEFAEFRRRGVANVISQVAKS</sequence>
<dbReference type="EC" id="4.2.1.17" evidence="2"/>
<evidence type="ECO:0000313" key="3">
    <source>
        <dbReference type="Proteomes" id="UP000298180"/>
    </source>
</evidence>
<dbReference type="Pfam" id="PF00378">
    <property type="entry name" value="ECH_1"/>
    <property type="match status" value="1"/>
</dbReference>
<dbReference type="EMBL" id="SMLM01000002">
    <property type="protein sequence ID" value="TFZ02890.1"/>
    <property type="molecule type" value="Genomic_DNA"/>
</dbReference>
<comment type="caution">
    <text evidence="2">The sequence shown here is derived from an EMBL/GenBank/DDBJ whole genome shotgun (WGS) entry which is preliminary data.</text>
</comment>
<dbReference type="Gene3D" id="3.90.226.10">
    <property type="entry name" value="2-enoyl-CoA Hydratase, Chain A, domain 1"/>
    <property type="match status" value="1"/>
</dbReference>
<keyword evidence="2" id="KW-0456">Lyase</keyword>
<dbReference type="InterPro" id="IPR001753">
    <property type="entry name" value="Enoyl-CoA_hydra/iso"/>
</dbReference>
<name>A0A4Z0BX02_9BURK</name>
<dbReference type="GO" id="GO:0004300">
    <property type="term" value="F:enoyl-CoA hydratase activity"/>
    <property type="evidence" value="ECO:0007669"/>
    <property type="project" value="UniProtKB-EC"/>
</dbReference>
<dbReference type="PANTHER" id="PTHR43802">
    <property type="entry name" value="ENOYL-COA HYDRATASE"/>
    <property type="match status" value="1"/>
</dbReference>
<dbReference type="NCBIfam" id="NF006140">
    <property type="entry name" value="PRK08290.1"/>
    <property type="match status" value="1"/>
</dbReference>
<dbReference type="OrthoDB" id="9807606at2"/>
<dbReference type="CDD" id="cd06558">
    <property type="entry name" value="crotonase-like"/>
    <property type="match status" value="1"/>
</dbReference>
<organism evidence="2 3">
    <name type="scientific">Ramlibacter henchirensis</name>
    <dbReference type="NCBI Taxonomy" id="204072"/>
    <lineage>
        <taxon>Bacteria</taxon>
        <taxon>Pseudomonadati</taxon>
        <taxon>Pseudomonadota</taxon>
        <taxon>Betaproteobacteria</taxon>
        <taxon>Burkholderiales</taxon>
        <taxon>Comamonadaceae</taxon>
        <taxon>Ramlibacter</taxon>
    </lineage>
</organism>
<proteinExistence type="inferred from homology"/>
<dbReference type="Proteomes" id="UP000298180">
    <property type="component" value="Unassembled WGS sequence"/>
</dbReference>
<keyword evidence="3" id="KW-1185">Reference proteome</keyword>
<dbReference type="SUPFAM" id="SSF52096">
    <property type="entry name" value="ClpP/crotonase"/>
    <property type="match status" value="1"/>
</dbReference>
<evidence type="ECO:0000313" key="2">
    <source>
        <dbReference type="EMBL" id="TFZ02890.1"/>
    </source>
</evidence>
<protein>
    <submittedName>
        <fullName evidence="2">Enoyl-CoA hydratase</fullName>
        <ecNumber evidence="2">4.2.1.17</ecNumber>
    </submittedName>
</protein>
<reference evidence="2 3" key="1">
    <citation type="submission" date="2019-03" db="EMBL/GenBank/DDBJ databases">
        <title>Ramlibacter henchirensis DSM 14656, whole genome shotgun sequence.</title>
        <authorList>
            <person name="Zhang X."/>
            <person name="Feng G."/>
            <person name="Zhu H."/>
        </authorList>
    </citation>
    <scope>NUCLEOTIDE SEQUENCE [LARGE SCALE GENOMIC DNA]</scope>
    <source>
        <strain evidence="2 3">DSM 14656</strain>
    </source>
</reference>
<gene>
    <name evidence="2" type="ORF">EZ313_16785</name>
</gene>
<dbReference type="RefSeq" id="WP_135264414.1">
    <property type="nucleotide sequence ID" value="NZ_SMLM01000002.1"/>
</dbReference>
<dbReference type="PANTHER" id="PTHR43802:SF1">
    <property type="entry name" value="IP11341P-RELATED"/>
    <property type="match status" value="1"/>
</dbReference>